<dbReference type="KEGG" id="ote:Oter_4043"/>
<comment type="cofactor">
    <cofactor evidence="2 11">
        <name>pyridoxal 5'-phosphate</name>
        <dbReference type="ChEBI" id="CHEBI:597326"/>
    </cofactor>
</comment>
<feature type="compositionally biased region" description="Low complexity" evidence="12">
    <location>
        <begin position="13"/>
        <end position="24"/>
    </location>
</feature>
<feature type="modified residue" description="N6-(pyridoxal phosphate)lysine" evidence="10">
    <location>
        <position position="705"/>
    </location>
</feature>
<dbReference type="CAZy" id="GT35">
    <property type="family name" value="Glycosyltransferase Family 35"/>
</dbReference>
<keyword evidence="4" id="KW-0021">Allosteric enzyme</keyword>
<keyword evidence="5 11" id="KW-0328">Glycosyltransferase</keyword>
<evidence type="ECO:0000256" key="1">
    <source>
        <dbReference type="ARBA" id="ARBA00001275"/>
    </source>
</evidence>
<evidence type="ECO:0000256" key="7">
    <source>
        <dbReference type="ARBA" id="ARBA00022898"/>
    </source>
</evidence>
<dbReference type="HOGENOM" id="CLU_010198_1_1_0"/>
<keyword evidence="14" id="KW-1185">Reference proteome</keyword>
<dbReference type="GO" id="GO:0030170">
    <property type="term" value="F:pyridoxal phosphate binding"/>
    <property type="evidence" value="ECO:0007669"/>
    <property type="project" value="InterPro"/>
</dbReference>
<dbReference type="GO" id="GO:0008184">
    <property type="term" value="F:glycogen phosphorylase activity"/>
    <property type="evidence" value="ECO:0007669"/>
    <property type="project" value="InterPro"/>
</dbReference>
<dbReference type="PROSITE" id="PS00102">
    <property type="entry name" value="PHOSPHORYLASE"/>
    <property type="match status" value="1"/>
</dbReference>
<dbReference type="InterPro" id="IPR035090">
    <property type="entry name" value="Pyridoxal_P_attach_site"/>
</dbReference>
<dbReference type="AlphaFoldDB" id="B1ZZY1"/>
<dbReference type="PANTHER" id="PTHR11468:SF25">
    <property type="entry name" value="MALTODEXTRIN PHOSPHORYLASE"/>
    <property type="match status" value="1"/>
</dbReference>
<evidence type="ECO:0000256" key="5">
    <source>
        <dbReference type="ARBA" id="ARBA00022676"/>
    </source>
</evidence>
<dbReference type="OrthoDB" id="9760804at2"/>
<dbReference type="Pfam" id="PF00343">
    <property type="entry name" value="Phosphorylase"/>
    <property type="match status" value="1"/>
</dbReference>
<evidence type="ECO:0000256" key="2">
    <source>
        <dbReference type="ARBA" id="ARBA00001933"/>
    </source>
</evidence>
<keyword evidence="7 10" id="KW-0663">Pyridoxal phosphate</keyword>
<keyword evidence="6 11" id="KW-0808">Transferase</keyword>
<comment type="similarity">
    <text evidence="3 11">Belongs to the glycogen phosphorylase family.</text>
</comment>
<keyword evidence="8 11" id="KW-0119">Carbohydrate metabolism</keyword>
<dbReference type="eggNOG" id="COG0058">
    <property type="taxonomic scope" value="Bacteria"/>
</dbReference>
<dbReference type="Gene3D" id="3.40.50.2000">
    <property type="entry name" value="Glycogen Phosphorylase B"/>
    <property type="match status" value="2"/>
</dbReference>
<dbReference type="GO" id="GO:0005737">
    <property type="term" value="C:cytoplasm"/>
    <property type="evidence" value="ECO:0007669"/>
    <property type="project" value="TreeGrafter"/>
</dbReference>
<protein>
    <recommendedName>
        <fullName evidence="11">Alpha-1,4 glucan phosphorylase</fullName>
        <ecNumber evidence="11">2.4.1.1</ecNumber>
    </recommendedName>
</protein>
<dbReference type="EMBL" id="CP001032">
    <property type="protein sequence ID" value="ACB77317.1"/>
    <property type="molecule type" value="Genomic_DNA"/>
</dbReference>
<dbReference type="FunFam" id="3.40.50.2000:FF:000003">
    <property type="entry name" value="Alpha-1,4 glucan phosphorylase"/>
    <property type="match status" value="1"/>
</dbReference>
<reference evidence="13 14" key="1">
    <citation type="journal article" date="2011" name="J. Bacteriol.">
        <title>Genome sequence of the verrucomicrobium Opitutus terrae PB90-1, an abundant inhabitant of rice paddy soil ecosystems.</title>
        <authorList>
            <person name="van Passel M.W."/>
            <person name="Kant R."/>
            <person name="Palva A."/>
            <person name="Copeland A."/>
            <person name="Lucas S."/>
            <person name="Lapidus A."/>
            <person name="Glavina del Rio T."/>
            <person name="Pitluck S."/>
            <person name="Goltsman E."/>
            <person name="Clum A."/>
            <person name="Sun H."/>
            <person name="Schmutz J."/>
            <person name="Larimer F.W."/>
            <person name="Land M.L."/>
            <person name="Hauser L."/>
            <person name="Kyrpides N."/>
            <person name="Mikhailova N."/>
            <person name="Richardson P.P."/>
            <person name="Janssen P.H."/>
            <person name="de Vos W.M."/>
            <person name="Smidt H."/>
        </authorList>
    </citation>
    <scope>NUCLEOTIDE SEQUENCE [LARGE SCALE GENOMIC DNA]</scope>
    <source>
        <strain evidence="14">DSM 11246 / JCM 15787 / PB90-1</strain>
    </source>
</reference>
<accession>B1ZZY1</accession>
<feature type="region of interest" description="Disordered" evidence="12">
    <location>
        <begin position="1"/>
        <end position="40"/>
    </location>
</feature>
<dbReference type="EC" id="2.4.1.1" evidence="11"/>
<name>B1ZZY1_OPITP</name>
<comment type="function">
    <text evidence="9">Phosphorylase is an important allosteric enzyme in carbohydrate metabolism. Enzymes from different sources differ in their regulatory mechanisms and in their natural substrates. However, all known phosphorylases share catalytic and structural properties.</text>
</comment>
<evidence type="ECO:0000256" key="12">
    <source>
        <dbReference type="SAM" id="MobiDB-lite"/>
    </source>
</evidence>
<dbReference type="STRING" id="452637.Oter_4043"/>
<organism evidence="13 14">
    <name type="scientific">Opitutus terrae (strain DSM 11246 / JCM 15787 / PB90-1)</name>
    <dbReference type="NCBI Taxonomy" id="452637"/>
    <lineage>
        <taxon>Bacteria</taxon>
        <taxon>Pseudomonadati</taxon>
        <taxon>Verrucomicrobiota</taxon>
        <taxon>Opitutia</taxon>
        <taxon>Opitutales</taxon>
        <taxon>Opitutaceae</taxon>
        <taxon>Opitutus</taxon>
    </lineage>
</organism>
<dbReference type="PANTHER" id="PTHR11468">
    <property type="entry name" value="GLYCOGEN PHOSPHORYLASE"/>
    <property type="match status" value="1"/>
</dbReference>
<dbReference type="InterPro" id="IPR011833">
    <property type="entry name" value="Glycg_phsphrylas"/>
</dbReference>
<dbReference type="Proteomes" id="UP000007013">
    <property type="component" value="Chromosome"/>
</dbReference>
<evidence type="ECO:0000256" key="11">
    <source>
        <dbReference type="RuleBase" id="RU000587"/>
    </source>
</evidence>
<dbReference type="NCBIfam" id="TIGR02093">
    <property type="entry name" value="P_ylase"/>
    <property type="match status" value="1"/>
</dbReference>
<evidence type="ECO:0000313" key="14">
    <source>
        <dbReference type="Proteomes" id="UP000007013"/>
    </source>
</evidence>
<proteinExistence type="inferred from homology"/>
<sequence>MRAAAKSSRVQSTMPTTTPQPAATDVSPSESGHTAPPFLTKNLAPLAPPVQHLRALILRHLTSTLARHPGAATPRDWWIATALAARDRIHERMIETQAVHNIENVRRVYYFSLEYLMGRLFESNLLATGLTEDARSALKSLGVDFDAVREAEIDMGLGNGGLGRLAACFLDSLSTLDYPALGYGIYYEFGLFKQEFVNGHQIEHPDSWLLFGDPWEVVRADYTQEVHLYGRVENVFDDRGNSRPRWVDTQTIVGVPHDIPIAGYGTKTVNLLRLWASKASKDFDLAAFNSGGYVEAVREKAVGETISKVLYPNDKTENGKELRLVQQYFFVACSLRDILRRHFRNPVNTWANFPEKVAVQLNDTHPAIAVVESMRILLDEHQMEWEAAWEIVQRTFGYTNHTLLPEALEKWSVSLFERVLPRHLQIIYEMNSRFLQKVQAKWPGNVEKMRTCSLVEENGNKMIRMAHLSVVGSHAVNGVAALHTELLKKQLFPEFNELFPGRFQNKTNGITPRRWLAQCNPQLSALITRTLGSEAWVRDLDLLRGLESHAGDAAFQEEFMAIKRANKVQLTAVIRSDCGLEVSPDALFDVQIKRLHEYKRQHLNLLHILALYRRILQNPSLDLVPRVFVFAAKAAPGYDLAKNIIRAINVIGGKINSDPRVNDRLKVAFLPNYRVSLAEKIIPAADLSEQISTAGKEASGTGNMKLALNGALTIGTLDGANVEIHEEVGDENIFIFGMTVVQVEELRAAGYRPWDVYQRDEELRAIVDWLGSDYFTPGEHGAFSILHHSLLGGGDPFMVLADFRSYCDCQAKVDRAYRDRANWAKMAILNTARVGKFSSDRTIREYAEQIWNLKPVRVP</sequence>
<evidence type="ECO:0000256" key="3">
    <source>
        <dbReference type="ARBA" id="ARBA00006047"/>
    </source>
</evidence>
<dbReference type="GO" id="GO:0005980">
    <property type="term" value="P:glycogen catabolic process"/>
    <property type="evidence" value="ECO:0007669"/>
    <property type="project" value="TreeGrafter"/>
</dbReference>
<dbReference type="InterPro" id="IPR000811">
    <property type="entry name" value="Glyco_trans_35"/>
</dbReference>
<comment type="catalytic activity">
    <reaction evidence="1 11">
        <text>[(1-&gt;4)-alpha-D-glucosyl](n) + phosphate = [(1-&gt;4)-alpha-D-glucosyl](n-1) + alpha-D-glucose 1-phosphate</text>
        <dbReference type="Rhea" id="RHEA:41732"/>
        <dbReference type="Rhea" id="RHEA-COMP:9584"/>
        <dbReference type="Rhea" id="RHEA-COMP:9586"/>
        <dbReference type="ChEBI" id="CHEBI:15444"/>
        <dbReference type="ChEBI" id="CHEBI:43474"/>
        <dbReference type="ChEBI" id="CHEBI:58601"/>
        <dbReference type="EC" id="2.4.1.1"/>
    </reaction>
</comment>
<comment type="function">
    <text evidence="11">Allosteric enzyme that catalyzes the rate-limiting step in glycogen catabolism, the phosphorolytic cleavage of glycogen to produce glucose-1-phosphate, and plays a central role in maintaining cellular and organismal glucose homeostasis.</text>
</comment>
<dbReference type="FunFam" id="3.40.50.2000:FF:000002">
    <property type="entry name" value="Alpha-1,4 glucan phosphorylase"/>
    <property type="match status" value="1"/>
</dbReference>
<evidence type="ECO:0000256" key="10">
    <source>
        <dbReference type="PIRSR" id="PIRSR000460-1"/>
    </source>
</evidence>
<dbReference type="PIRSF" id="PIRSF000460">
    <property type="entry name" value="Pprylas_GlgP"/>
    <property type="match status" value="1"/>
</dbReference>
<gene>
    <name evidence="13" type="ordered locus">Oter_4043</name>
</gene>
<evidence type="ECO:0000256" key="4">
    <source>
        <dbReference type="ARBA" id="ARBA00022533"/>
    </source>
</evidence>
<evidence type="ECO:0000313" key="13">
    <source>
        <dbReference type="EMBL" id="ACB77317.1"/>
    </source>
</evidence>
<evidence type="ECO:0000256" key="8">
    <source>
        <dbReference type="ARBA" id="ARBA00023277"/>
    </source>
</evidence>
<dbReference type="SUPFAM" id="SSF53756">
    <property type="entry name" value="UDP-Glycosyltransferase/glycogen phosphorylase"/>
    <property type="match status" value="1"/>
</dbReference>
<evidence type="ECO:0000256" key="6">
    <source>
        <dbReference type="ARBA" id="ARBA00022679"/>
    </source>
</evidence>
<dbReference type="CDD" id="cd04300">
    <property type="entry name" value="GT35_Glycogen_Phosphorylase"/>
    <property type="match status" value="1"/>
</dbReference>
<evidence type="ECO:0000256" key="9">
    <source>
        <dbReference type="ARBA" id="ARBA00025174"/>
    </source>
</evidence>